<proteinExistence type="predicted"/>
<feature type="non-terminal residue" evidence="1">
    <location>
        <position position="1"/>
    </location>
</feature>
<gene>
    <name evidence="1" type="ORF">CUNI_LOCUS2355</name>
</gene>
<name>A0A8S3YII2_9EUPU</name>
<dbReference type="Proteomes" id="UP000678393">
    <property type="component" value="Unassembled WGS sequence"/>
</dbReference>
<sequence length="116" mass="12968">PTTGTYGRSTGGTNYKNIVLSGRIVTGSSPFTSLTWRSAAVAGTIYGGRAYIQKHPHERKLPPICTNSKEKSPEGRAYGYFICPREHEPDDYVYCCGAEYREYCCNKTTAQIFFSY</sequence>
<comment type="caution">
    <text evidence="1">The sequence shown here is derived from an EMBL/GenBank/DDBJ whole genome shotgun (WGS) entry which is preliminary data.</text>
</comment>
<dbReference type="OrthoDB" id="6158295at2759"/>
<organism evidence="1 2">
    <name type="scientific">Candidula unifasciata</name>
    <dbReference type="NCBI Taxonomy" id="100452"/>
    <lineage>
        <taxon>Eukaryota</taxon>
        <taxon>Metazoa</taxon>
        <taxon>Spiralia</taxon>
        <taxon>Lophotrochozoa</taxon>
        <taxon>Mollusca</taxon>
        <taxon>Gastropoda</taxon>
        <taxon>Heterobranchia</taxon>
        <taxon>Euthyneura</taxon>
        <taxon>Panpulmonata</taxon>
        <taxon>Eupulmonata</taxon>
        <taxon>Stylommatophora</taxon>
        <taxon>Helicina</taxon>
        <taxon>Helicoidea</taxon>
        <taxon>Geomitridae</taxon>
        <taxon>Candidula</taxon>
    </lineage>
</organism>
<dbReference type="EMBL" id="CAJHNH020000303">
    <property type="protein sequence ID" value="CAG5116797.1"/>
    <property type="molecule type" value="Genomic_DNA"/>
</dbReference>
<evidence type="ECO:0000313" key="2">
    <source>
        <dbReference type="Proteomes" id="UP000678393"/>
    </source>
</evidence>
<feature type="non-terminal residue" evidence="1">
    <location>
        <position position="116"/>
    </location>
</feature>
<evidence type="ECO:0000313" key="1">
    <source>
        <dbReference type="EMBL" id="CAG5116797.1"/>
    </source>
</evidence>
<dbReference type="AlphaFoldDB" id="A0A8S3YII2"/>
<keyword evidence="2" id="KW-1185">Reference proteome</keyword>
<accession>A0A8S3YII2</accession>
<reference evidence="1" key="1">
    <citation type="submission" date="2021-04" db="EMBL/GenBank/DDBJ databases">
        <authorList>
            <consortium name="Molecular Ecology Group"/>
        </authorList>
    </citation>
    <scope>NUCLEOTIDE SEQUENCE</scope>
</reference>
<protein>
    <submittedName>
        <fullName evidence="1">Uncharacterized protein</fullName>
    </submittedName>
</protein>